<dbReference type="GO" id="GO:0022904">
    <property type="term" value="P:respiratory electron transport chain"/>
    <property type="evidence" value="ECO:0007669"/>
    <property type="project" value="InterPro"/>
</dbReference>
<name>A0A8C2NBB0_CAPHI</name>
<dbReference type="Ensembl" id="ENSCHIT00010003015.1">
    <property type="protein sequence ID" value="ENSCHIP00010002203.1"/>
    <property type="gene ID" value="ENSCHIG00010001583.1"/>
</dbReference>
<reference evidence="1" key="1">
    <citation type="submission" date="2019-03" db="EMBL/GenBank/DDBJ databases">
        <title>Genome sequencing and reference-guided assembly of Black Bengal Goat (Capra hircus).</title>
        <authorList>
            <person name="Siddiki A.Z."/>
            <person name="Baten A."/>
            <person name="Billah M."/>
            <person name="Alam M.A.U."/>
            <person name="Shawrob K.S.M."/>
            <person name="Saha S."/>
            <person name="Chowdhury M."/>
            <person name="Rahman A.H."/>
            <person name="Stear M."/>
            <person name="Miah G."/>
            <person name="Das G.B."/>
            <person name="Hossain M.M."/>
            <person name="Kumkum M."/>
            <person name="Islam M.S."/>
            <person name="Mollah A.M."/>
            <person name="Ahsan A."/>
            <person name="Tusar F."/>
            <person name="Khan M.K.I."/>
        </authorList>
    </citation>
    <scope>NUCLEOTIDE SEQUENCE [LARGE SCALE GENOMIC DNA]</scope>
</reference>
<dbReference type="InterPro" id="IPR006806">
    <property type="entry name" value="NDUFA5"/>
</dbReference>
<sequence length="108" mass="12763">MAGPRGDRPKILHRTILDVFVQTPENVAYRKYTKQITNEKLGMGKVKPDIKRKKLRATSGWPTNLERKMMQWKGNMFRLDIILCNFTKTDRQKWYSISFLLCVFTLVL</sequence>
<protein>
    <submittedName>
        <fullName evidence="1">Uncharacterized protein</fullName>
    </submittedName>
</protein>
<dbReference type="Pfam" id="PF04716">
    <property type="entry name" value="ETC_C1_NDUFA5"/>
    <property type="match status" value="1"/>
</dbReference>
<organism evidence="1">
    <name type="scientific">Capra hircus</name>
    <name type="common">Goat</name>
    <dbReference type="NCBI Taxonomy" id="9925"/>
    <lineage>
        <taxon>Eukaryota</taxon>
        <taxon>Metazoa</taxon>
        <taxon>Chordata</taxon>
        <taxon>Craniata</taxon>
        <taxon>Vertebrata</taxon>
        <taxon>Euteleostomi</taxon>
        <taxon>Mammalia</taxon>
        <taxon>Eutheria</taxon>
        <taxon>Laurasiatheria</taxon>
        <taxon>Artiodactyla</taxon>
        <taxon>Ruminantia</taxon>
        <taxon>Pecora</taxon>
        <taxon>Bovidae</taxon>
        <taxon>Caprinae</taxon>
        <taxon>Capra</taxon>
    </lineage>
</organism>
<proteinExistence type="predicted"/>
<dbReference type="AlphaFoldDB" id="A0A8C2NBB0"/>
<evidence type="ECO:0000313" key="1">
    <source>
        <dbReference type="Ensembl" id="ENSCHIP00010002203.1"/>
    </source>
</evidence>
<accession>A0A8C2NBB0</accession>
<reference evidence="1" key="2">
    <citation type="submission" date="2025-08" db="UniProtKB">
        <authorList>
            <consortium name="Ensembl"/>
        </authorList>
    </citation>
    <scope>IDENTIFICATION</scope>
</reference>